<dbReference type="AlphaFoldDB" id="V5ZCJ5"/>
<keyword evidence="3" id="KW-1185">Reference proteome</keyword>
<keyword evidence="2" id="KW-0808">Transferase</keyword>
<dbReference type="SUPFAM" id="SSF55729">
    <property type="entry name" value="Acyl-CoA N-acyltransferases (Nat)"/>
    <property type="match status" value="1"/>
</dbReference>
<dbReference type="GO" id="GO:0016747">
    <property type="term" value="F:acyltransferase activity, transferring groups other than amino-acyl groups"/>
    <property type="evidence" value="ECO:0007669"/>
    <property type="project" value="InterPro"/>
</dbReference>
<feature type="domain" description="N-acetyltransferase" evidence="1">
    <location>
        <begin position="1"/>
        <end position="135"/>
    </location>
</feature>
<dbReference type="RefSeq" id="WP_023656430.1">
    <property type="nucleotide sequence ID" value="NZ_CAHS01000021.1"/>
</dbReference>
<dbReference type="STRING" id="1161919.EPIR_3311"/>
<sequence>MKIVESKEKHDETRKLISNHLNEYNSKFINNRFEEVCFYINDDEENLIAGIVGEVYGSGMYIQLLWVDEKKRGLSLGKKLLENAESKAREIGCHFITLDTFNFQAPDYYLRCGFQIFGELDCGESVTRYYLKKVL</sequence>
<proteinExistence type="predicted"/>
<reference evidence="2 3" key="1">
    <citation type="journal article" date="2013" name="Syst. Appl. Microbiol.">
        <title>Phylogenetic position and virulence apparatus of the pear flower necrosis pathogen Erwinia piriflorinigrans CFBP 5888T as assessed by comparative genomics.</title>
        <authorList>
            <person name="Smits T.H."/>
            <person name="Rezzonico F."/>
            <person name="Lopez M.M."/>
            <person name="Blom J."/>
            <person name="Goesmann A."/>
            <person name="Frey J.E."/>
            <person name="Duffy B."/>
        </authorList>
    </citation>
    <scope>NUCLEOTIDE SEQUENCE [LARGE SCALE GENOMIC DNA]</scope>
    <source>
        <strain evidence="3">CFBP5888</strain>
    </source>
</reference>
<comment type="caution">
    <text evidence="2">The sequence shown here is derived from an EMBL/GenBank/DDBJ whole genome shotgun (WGS) entry which is preliminary data.</text>
</comment>
<organism evidence="2 3">
    <name type="scientific">Erwinia piriflorinigrans CFBP 5888</name>
    <dbReference type="NCBI Taxonomy" id="1161919"/>
    <lineage>
        <taxon>Bacteria</taxon>
        <taxon>Pseudomonadati</taxon>
        <taxon>Pseudomonadota</taxon>
        <taxon>Gammaproteobacteria</taxon>
        <taxon>Enterobacterales</taxon>
        <taxon>Erwiniaceae</taxon>
        <taxon>Erwinia</taxon>
    </lineage>
</organism>
<dbReference type="Proteomes" id="UP000018217">
    <property type="component" value="Unassembled WGS sequence"/>
</dbReference>
<protein>
    <submittedName>
        <fullName evidence="2">Acetyltransferase</fullName>
    </submittedName>
</protein>
<name>V5ZCJ5_9GAMM</name>
<accession>V5ZCJ5</accession>
<dbReference type="EMBL" id="CAHS01000021">
    <property type="protein sequence ID" value="CCG88674.1"/>
    <property type="molecule type" value="Genomic_DNA"/>
</dbReference>
<dbReference type="InterPro" id="IPR016181">
    <property type="entry name" value="Acyl_CoA_acyltransferase"/>
</dbReference>
<dbReference type="Pfam" id="PF00583">
    <property type="entry name" value="Acetyltransf_1"/>
    <property type="match status" value="1"/>
</dbReference>
<evidence type="ECO:0000313" key="2">
    <source>
        <dbReference type="EMBL" id="CCG88674.1"/>
    </source>
</evidence>
<dbReference type="OrthoDB" id="9787920at2"/>
<evidence type="ECO:0000313" key="3">
    <source>
        <dbReference type="Proteomes" id="UP000018217"/>
    </source>
</evidence>
<dbReference type="InterPro" id="IPR000182">
    <property type="entry name" value="GNAT_dom"/>
</dbReference>
<evidence type="ECO:0000259" key="1">
    <source>
        <dbReference type="PROSITE" id="PS51186"/>
    </source>
</evidence>
<gene>
    <name evidence="2" type="primary">bls</name>
    <name evidence="2" type="ORF">EPIR_3311</name>
</gene>
<dbReference type="Gene3D" id="3.40.630.30">
    <property type="match status" value="1"/>
</dbReference>
<dbReference type="CDD" id="cd04301">
    <property type="entry name" value="NAT_SF"/>
    <property type="match status" value="1"/>
</dbReference>
<dbReference type="PROSITE" id="PS51186">
    <property type="entry name" value="GNAT"/>
    <property type="match status" value="1"/>
</dbReference>